<proteinExistence type="predicted"/>
<name>A0ABY6NYP3_9NOCA</name>
<feature type="domain" description="Protein NO VEIN C-terminal" evidence="1">
    <location>
        <begin position="154"/>
        <end position="223"/>
    </location>
</feature>
<evidence type="ECO:0000313" key="3">
    <source>
        <dbReference type="Proteomes" id="UP001164965"/>
    </source>
</evidence>
<dbReference type="EMBL" id="CP110615">
    <property type="protein sequence ID" value="UZJ24519.1"/>
    <property type="molecule type" value="Genomic_DNA"/>
</dbReference>
<gene>
    <name evidence="2" type="ORF">RHODO2019_15510</name>
</gene>
<sequence>MVLNLRLVDVQYIEPETDSLGRSWYGYDESRSDVDLWAQNRGQHSLEAAKVEAERYATLSYRGRVVVVVALTGWEPSADLPRGTVKKALIGDVLGPGDSAYDALHGAAVPRDRGTKYLVDGDYGVDGLEVLAGRSGSTGSSQGWQSDPVRRKQVEDAAQNRLMAEYRADGWTVTDTRYGNPYDAVARRAGEVVYLEAKGTQTSGGAVLISAGEVAHARRYPGQCVLGVLSDIVLNRDGNVDPTSGTFSVLPFAPQDEDLTAIGYRWDLPAS</sequence>
<organism evidence="2 3">
    <name type="scientific">Rhodococcus antarcticus</name>
    <dbReference type="NCBI Taxonomy" id="2987751"/>
    <lineage>
        <taxon>Bacteria</taxon>
        <taxon>Bacillati</taxon>
        <taxon>Actinomycetota</taxon>
        <taxon>Actinomycetes</taxon>
        <taxon>Mycobacteriales</taxon>
        <taxon>Nocardiaceae</taxon>
        <taxon>Rhodococcus</taxon>
    </lineage>
</organism>
<dbReference type="RefSeq" id="WP_265382626.1">
    <property type="nucleotide sequence ID" value="NZ_CP110615.1"/>
</dbReference>
<keyword evidence="3" id="KW-1185">Reference proteome</keyword>
<evidence type="ECO:0000313" key="2">
    <source>
        <dbReference type="EMBL" id="UZJ24519.1"/>
    </source>
</evidence>
<dbReference type="Pfam" id="PF13020">
    <property type="entry name" value="NOV_C"/>
    <property type="match status" value="1"/>
</dbReference>
<dbReference type="InterPro" id="IPR024975">
    <property type="entry name" value="NOV_C"/>
</dbReference>
<evidence type="ECO:0000259" key="1">
    <source>
        <dbReference type="Pfam" id="PF13020"/>
    </source>
</evidence>
<reference evidence="2" key="1">
    <citation type="submission" date="2022-10" db="EMBL/GenBank/DDBJ databases">
        <title>Rhodococcus sp.75.</title>
        <authorList>
            <person name="Sun M."/>
        </authorList>
    </citation>
    <scope>NUCLEOTIDE SEQUENCE</scope>
    <source>
        <strain evidence="2">75</strain>
    </source>
</reference>
<protein>
    <submittedName>
        <fullName evidence="2">DUF3883 domain-containing protein</fullName>
    </submittedName>
</protein>
<accession>A0ABY6NYP3</accession>
<dbReference type="Proteomes" id="UP001164965">
    <property type="component" value="Chromosome"/>
</dbReference>